<gene>
    <name evidence="2" type="ORF">GMARGA_LOCUS15238</name>
</gene>
<dbReference type="PANTHER" id="PTHR47718:SF17">
    <property type="entry name" value="PROTEIN FAR1-RELATED SEQUENCE 5-LIKE"/>
    <property type="match status" value="1"/>
</dbReference>
<evidence type="ECO:0000313" key="3">
    <source>
        <dbReference type="Proteomes" id="UP000789901"/>
    </source>
</evidence>
<protein>
    <submittedName>
        <fullName evidence="2">29372_t:CDS:1</fullName>
    </submittedName>
</protein>
<dbReference type="Proteomes" id="UP000789901">
    <property type="component" value="Unassembled WGS sequence"/>
</dbReference>
<sequence>MCANAIGINNISNNRRALASYQIAIAWIENESKASYTWFLQTLCNKIYDIYGCLPNVFISNRDQALKNAFSKVFSESDKMLYVWHFLEQNLKVNYHKLFKDDNDYREFKKEGISITGQSELSHSAFKRAIEMASDLKSVFYQIDQALNLKHLKSTEHTGSNKVVVNLFIITILGLVSLSEICQCGQLTKLNKHYKNIKKQLSIRMLKLMAT</sequence>
<keyword evidence="3" id="KW-1185">Reference proteome</keyword>
<evidence type="ECO:0000313" key="2">
    <source>
        <dbReference type="EMBL" id="CAG8739589.1"/>
    </source>
</evidence>
<evidence type="ECO:0000259" key="1">
    <source>
        <dbReference type="Pfam" id="PF10551"/>
    </source>
</evidence>
<proteinExistence type="predicted"/>
<dbReference type="Pfam" id="PF10551">
    <property type="entry name" value="MULE"/>
    <property type="match status" value="1"/>
</dbReference>
<comment type="caution">
    <text evidence="2">The sequence shown here is derived from an EMBL/GenBank/DDBJ whole genome shotgun (WGS) entry which is preliminary data.</text>
</comment>
<organism evidence="2 3">
    <name type="scientific">Gigaspora margarita</name>
    <dbReference type="NCBI Taxonomy" id="4874"/>
    <lineage>
        <taxon>Eukaryota</taxon>
        <taxon>Fungi</taxon>
        <taxon>Fungi incertae sedis</taxon>
        <taxon>Mucoromycota</taxon>
        <taxon>Glomeromycotina</taxon>
        <taxon>Glomeromycetes</taxon>
        <taxon>Diversisporales</taxon>
        <taxon>Gigasporaceae</taxon>
        <taxon>Gigaspora</taxon>
    </lineage>
</organism>
<dbReference type="InterPro" id="IPR018289">
    <property type="entry name" value="MULE_transposase_dom"/>
</dbReference>
<name>A0ABN7V871_GIGMA</name>
<dbReference type="PANTHER" id="PTHR47718">
    <property type="entry name" value="OS01G0519700 PROTEIN"/>
    <property type="match status" value="1"/>
</dbReference>
<feature type="domain" description="MULE transposase" evidence="1">
    <location>
        <begin position="20"/>
        <end position="88"/>
    </location>
</feature>
<accession>A0ABN7V871</accession>
<dbReference type="EMBL" id="CAJVQB010010409">
    <property type="protein sequence ID" value="CAG8739589.1"/>
    <property type="molecule type" value="Genomic_DNA"/>
</dbReference>
<reference evidence="2 3" key="1">
    <citation type="submission" date="2021-06" db="EMBL/GenBank/DDBJ databases">
        <authorList>
            <person name="Kallberg Y."/>
            <person name="Tangrot J."/>
            <person name="Rosling A."/>
        </authorList>
    </citation>
    <scope>NUCLEOTIDE SEQUENCE [LARGE SCALE GENOMIC DNA]</scope>
    <source>
        <strain evidence="2 3">120-4 pot B 10/14</strain>
    </source>
</reference>